<evidence type="ECO:0000313" key="2">
    <source>
        <dbReference type="EMBL" id="AWV91419.1"/>
    </source>
</evidence>
<evidence type="ECO:0000259" key="1">
    <source>
        <dbReference type="Pfam" id="PF08818"/>
    </source>
</evidence>
<dbReference type="EMBL" id="CP030032">
    <property type="protein sequence ID" value="AWV91419.1"/>
    <property type="molecule type" value="Genomic_DNA"/>
</dbReference>
<proteinExistence type="predicted"/>
<evidence type="ECO:0000313" key="3">
    <source>
        <dbReference type="Proteomes" id="UP000249799"/>
    </source>
</evidence>
<feature type="domain" description="YdhG-like" evidence="1">
    <location>
        <begin position="23"/>
        <end position="126"/>
    </location>
</feature>
<protein>
    <submittedName>
        <fullName evidence="2">DUF1801 domain-containing protein</fullName>
    </submittedName>
</protein>
<dbReference type="Proteomes" id="UP000249799">
    <property type="component" value="Chromosome"/>
</dbReference>
<dbReference type="OrthoDB" id="328972at2"/>
<dbReference type="Pfam" id="PF08818">
    <property type="entry name" value="DUF1801"/>
    <property type="match status" value="1"/>
</dbReference>
<dbReference type="RefSeq" id="WP_111337656.1">
    <property type="nucleotide sequence ID" value="NZ_CP030032.1"/>
</dbReference>
<sequence length="143" mass="16526">MLNEDQNPKVRAAFEKWPPLISEQLYRLRALILEAAAELEEIGEMEETLKWGEPSYLVKGGSTVRLGWKPERGDNYFMYFHCQTKLVPTFRELYSEQLDFEGNRAIIFEMGAPEHTEALKHCIKLALSYHRVKHLPMLGATAT</sequence>
<organism evidence="2 3">
    <name type="scientific">Bradymonas sediminis</name>
    <dbReference type="NCBI Taxonomy" id="1548548"/>
    <lineage>
        <taxon>Bacteria</taxon>
        <taxon>Deltaproteobacteria</taxon>
        <taxon>Bradymonadales</taxon>
        <taxon>Bradymonadaceae</taxon>
        <taxon>Bradymonas</taxon>
    </lineage>
</organism>
<reference evidence="2 3" key="1">
    <citation type="submission" date="2018-06" db="EMBL/GenBank/DDBJ databases">
        <title>Lujinxingia sediminis gen. nov. sp. nov., a new facultative anaerobic member of the class Deltaproteobacteria, and proposal of Lujinxingaceae fam. nov.</title>
        <authorList>
            <person name="Guo L.-Y."/>
            <person name="Li C.-M."/>
            <person name="Wang S."/>
            <person name="Du Z.-J."/>
        </authorList>
    </citation>
    <scope>NUCLEOTIDE SEQUENCE [LARGE SCALE GENOMIC DNA]</scope>
    <source>
        <strain evidence="2 3">FA350</strain>
    </source>
</reference>
<dbReference type="SUPFAM" id="SSF159888">
    <property type="entry name" value="YdhG-like"/>
    <property type="match status" value="1"/>
</dbReference>
<gene>
    <name evidence="2" type="ORF">DN745_12230</name>
</gene>
<dbReference type="InterPro" id="IPR014922">
    <property type="entry name" value="YdhG-like"/>
</dbReference>
<name>A0A2Z4FQY6_9DELT</name>
<accession>A0A2Z4FQY6</accession>
<dbReference type="AlphaFoldDB" id="A0A2Z4FQY6"/>
<keyword evidence="3" id="KW-1185">Reference proteome</keyword>
<dbReference type="KEGG" id="bsed:DN745_12230"/>